<evidence type="ECO:0000256" key="12">
    <source>
        <dbReference type="ARBA" id="ARBA00039702"/>
    </source>
</evidence>
<dbReference type="Pfam" id="PF03611">
    <property type="entry name" value="EIIC-GAT"/>
    <property type="match status" value="1"/>
</dbReference>
<keyword evidence="9 14" id="KW-0472">Membrane</keyword>
<feature type="transmembrane region" description="Helical" evidence="14">
    <location>
        <begin position="93"/>
        <end position="112"/>
    </location>
</feature>
<feature type="transmembrane region" description="Helical" evidence="14">
    <location>
        <begin position="317"/>
        <end position="337"/>
    </location>
</feature>
<evidence type="ECO:0000256" key="13">
    <source>
        <dbReference type="ARBA" id="ARBA00042859"/>
    </source>
</evidence>
<feature type="transmembrane region" description="Helical" evidence="14">
    <location>
        <begin position="119"/>
        <end position="143"/>
    </location>
</feature>
<keyword evidence="3" id="KW-0813">Transport</keyword>
<keyword evidence="8 14" id="KW-1133">Transmembrane helix</keyword>
<dbReference type="InterPro" id="IPR004703">
    <property type="entry name" value="PTS_sugar-sp_permease"/>
</dbReference>
<evidence type="ECO:0000256" key="7">
    <source>
        <dbReference type="ARBA" id="ARBA00022692"/>
    </source>
</evidence>
<feature type="transmembrane region" description="Helical" evidence="14">
    <location>
        <begin position="41"/>
        <end position="59"/>
    </location>
</feature>
<evidence type="ECO:0000256" key="1">
    <source>
        <dbReference type="ARBA" id="ARBA00004651"/>
    </source>
</evidence>
<dbReference type="NCBIfam" id="NF006922">
    <property type="entry name" value="PRK09410.1-5"/>
    <property type="match status" value="1"/>
</dbReference>
<dbReference type="RefSeq" id="WP_002355097.1">
    <property type="nucleotide sequence ID" value="NZ_GL454409.1"/>
</dbReference>
<keyword evidence="4" id="KW-1003">Cell membrane</keyword>
<name>A0A125WAH5_ENTFL</name>
<evidence type="ECO:0000256" key="9">
    <source>
        <dbReference type="ARBA" id="ARBA00023136"/>
    </source>
</evidence>
<dbReference type="PANTHER" id="PTHR33843">
    <property type="entry name" value="ASCORBATE-SPECIFIC PTS SYSTEM EIIC COMPONENT"/>
    <property type="match status" value="1"/>
</dbReference>
<sequence>METLLNLFVSIVSQPAILVSLIALLGLVLQKKKFSDVVQGTLKTFVGFLVLIGGAGLLANSLTPFAEMFQTALNTQGVVPSNEAVVAIALQQYGTPTALIMLVGMVVNILLARFTRFKYIFLTGQAMMYVSCLTAVILVGAGFSVSLPMILLGGLFEGTLLTVTPALCQPFMKQITGNDKVAMGHTGNIGYAASGFIGKVFGNKEKSTEDIKIPKSFGFLRDSTISIMILMSIVYVILALLAGTGYVEHELSNGENAIIFSLIQAGTFTAGFVVVLQGVRMVLGEIVPAFQGIAKKLVPNSKPALDVPIIFPYAPNAVLIGFFVSFIVGTISMLAMVGLNTTVIIPGVVGHFFCGAAAGVFGNSTGGRRGAILGAAFNGLLISWLPLFILPVLGDLQLASSTFADTDYLIPGLFLGKLGEAGPSLLVGGIIAFVVVVLLASAVLTMREKKVAEEN</sequence>
<comment type="subcellular location">
    <subcellularLocation>
        <location evidence="1">Cell membrane</location>
        <topology evidence="1">Multi-pass membrane protein</topology>
    </subcellularLocation>
</comment>
<accession>A0A125WAH5</accession>
<feature type="transmembrane region" description="Helical" evidence="14">
    <location>
        <begin position="149"/>
        <end position="168"/>
    </location>
</feature>
<evidence type="ECO:0000256" key="10">
    <source>
        <dbReference type="ARBA" id="ARBA00037387"/>
    </source>
</evidence>
<feature type="transmembrane region" description="Helical" evidence="14">
    <location>
        <begin position="225"/>
        <end position="246"/>
    </location>
</feature>
<keyword evidence="5" id="KW-0762">Sugar transport</keyword>
<keyword evidence="6" id="KW-0598">Phosphotransferase system</keyword>
<dbReference type="PANTHER" id="PTHR33843:SF4">
    <property type="entry name" value="ASCORBATE-SPECIFIC PTS SYSTEM EIIC COMPONENT"/>
    <property type="match status" value="1"/>
</dbReference>
<organism evidence="15 16">
    <name type="scientific">Enterococcus faecalis TX4248</name>
    <dbReference type="NCBI Taxonomy" id="749495"/>
    <lineage>
        <taxon>Bacteria</taxon>
        <taxon>Bacillati</taxon>
        <taxon>Bacillota</taxon>
        <taxon>Bacilli</taxon>
        <taxon>Lactobacillales</taxon>
        <taxon>Enterococcaceae</taxon>
        <taxon>Enterococcus</taxon>
    </lineage>
</organism>
<dbReference type="EMBL" id="AEBR01000003">
    <property type="protein sequence ID" value="EFM84294.1"/>
    <property type="molecule type" value="Genomic_DNA"/>
</dbReference>
<dbReference type="GO" id="GO:0009401">
    <property type="term" value="P:phosphoenolpyruvate-dependent sugar phosphotransferase system"/>
    <property type="evidence" value="ECO:0007669"/>
    <property type="project" value="UniProtKB-KW"/>
</dbReference>
<evidence type="ECO:0000256" key="4">
    <source>
        <dbReference type="ARBA" id="ARBA00022475"/>
    </source>
</evidence>
<dbReference type="GeneID" id="60894868"/>
<dbReference type="Proteomes" id="UP000004846">
    <property type="component" value="Unassembled WGS sequence"/>
</dbReference>
<evidence type="ECO:0000256" key="8">
    <source>
        <dbReference type="ARBA" id="ARBA00022989"/>
    </source>
</evidence>
<feature type="transmembrane region" description="Helical" evidence="14">
    <location>
        <begin position="373"/>
        <end position="393"/>
    </location>
</feature>
<evidence type="ECO:0000256" key="5">
    <source>
        <dbReference type="ARBA" id="ARBA00022597"/>
    </source>
</evidence>
<reference evidence="15 16" key="1">
    <citation type="submission" date="2010-07" db="EMBL/GenBank/DDBJ databases">
        <authorList>
            <person name="Sid Ahmed O."/>
        </authorList>
    </citation>
    <scope>NUCLEOTIDE SEQUENCE [LARGE SCALE GENOMIC DNA]</scope>
    <source>
        <strain evidence="15 16">TX4248</strain>
    </source>
</reference>
<comment type="similarity">
    <text evidence="11">Belongs to the UlaA family.</text>
</comment>
<feature type="transmembrane region" description="Helical" evidence="14">
    <location>
        <begin position="6"/>
        <end position="29"/>
    </location>
</feature>
<comment type="function">
    <text evidence="10">The phosphoenolpyruvate-dependent sugar phosphotransferase system (sugar PTS), a major carbohydrate active transport system, catalyzes the phosphorylation of incoming sugar substrates concomitantly with their translocation across the cell membrane. The enzyme II UlaABC PTS system is involved in ascorbate transport.</text>
</comment>
<dbReference type="HOGENOM" id="CLU_031784_0_1_9"/>
<evidence type="ECO:0000256" key="6">
    <source>
        <dbReference type="ARBA" id="ARBA00022683"/>
    </source>
</evidence>
<gene>
    <name evidence="15" type="ORF">HMPREF9498_00039</name>
</gene>
<evidence type="ECO:0000313" key="16">
    <source>
        <dbReference type="Proteomes" id="UP000004846"/>
    </source>
</evidence>
<evidence type="ECO:0000256" key="2">
    <source>
        <dbReference type="ARBA" id="ARBA00011738"/>
    </source>
</evidence>
<proteinExistence type="inferred from homology"/>
<protein>
    <recommendedName>
        <fullName evidence="12">Ascorbate-specific PTS system EIIC component</fullName>
    </recommendedName>
    <alternativeName>
        <fullName evidence="13">Ascorbate-specific permease IIC component UlaA</fullName>
    </alternativeName>
</protein>
<evidence type="ECO:0000256" key="3">
    <source>
        <dbReference type="ARBA" id="ARBA00022448"/>
    </source>
</evidence>
<dbReference type="GO" id="GO:0005886">
    <property type="term" value="C:plasma membrane"/>
    <property type="evidence" value="ECO:0007669"/>
    <property type="project" value="UniProtKB-SubCell"/>
</dbReference>
<evidence type="ECO:0000313" key="15">
    <source>
        <dbReference type="EMBL" id="EFM84294.1"/>
    </source>
</evidence>
<dbReference type="NCBIfam" id="NF006920">
    <property type="entry name" value="PRK09410.1-2"/>
    <property type="match status" value="1"/>
</dbReference>
<evidence type="ECO:0000256" key="14">
    <source>
        <dbReference type="SAM" id="Phobius"/>
    </source>
</evidence>
<dbReference type="AlphaFoldDB" id="A0A125WAH5"/>
<dbReference type="NCBIfam" id="NF009553">
    <property type="entry name" value="PRK12997.1-5"/>
    <property type="match status" value="1"/>
</dbReference>
<feature type="transmembrane region" description="Helical" evidence="14">
    <location>
        <begin position="343"/>
        <end position="361"/>
    </location>
</feature>
<keyword evidence="7 14" id="KW-0812">Transmembrane</keyword>
<dbReference type="InterPro" id="IPR051562">
    <property type="entry name" value="Ascorbate-PTS_EIIC"/>
</dbReference>
<feature type="transmembrane region" description="Helical" evidence="14">
    <location>
        <begin position="258"/>
        <end position="276"/>
    </location>
</feature>
<feature type="transmembrane region" description="Helical" evidence="14">
    <location>
        <begin position="425"/>
        <end position="446"/>
    </location>
</feature>
<comment type="caution">
    <text evidence="15">The sequence shown here is derived from an EMBL/GenBank/DDBJ whole genome shotgun (WGS) entry which is preliminary data.</text>
</comment>
<evidence type="ECO:0000256" key="11">
    <source>
        <dbReference type="ARBA" id="ARBA00038218"/>
    </source>
</evidence>
<comment type="subunit">
    <text evidence="2">Homodimer.</text>
</comment>